<keyword evidence="9 16" id="KW-0521">NADP</keyword>
<feature type="binding site" evidence="17">
    <location>
        <position position="345"/>
    </location>
    <ligand>
        <name>NAD(+)</name>
        <dbReference type="ChEBI" id="CHEBI:57540"/>
    </ligand>
</feature>
<evidence type="ECO:0000256" key="9">
    <source>
        <dbReference type="ARBA" id="ARBA00022857"/>
    </source>
</evidence>
<evidence type="ECO:0000256" key="10">
    <source>
        <dbReference type="ARBA" id="ARBA00022914"/>
    </source>
</evidence>
<dbReference type="Proteomes" id="UP001244586">
    <property type="component" value="Plasmid pAYTCM-1"/>
</dbReference>
<dbReference type="NCBIfam" id="TIGR02053">
    <property type="entry name" value="MerA"/>
    <property type="match status" value="1"/>
</dbReference>
<keyword evidence="8 16" id="KW-0274">FAD</keyword>
<keyword evidence="6 16" id="KW-0285">Flavoprotein</keyword>
<feature type="domain" description="HMA" evidence="20">
    <location>
        <begin position="1"/>
        <end position="65"/>
    </location>
</feature>
<dbReference type="SUPFAM" id="SSF51905">
    <property type="entry name" value="FAD/NAD(P)-binding domain"/>
    <property type="match status" value="1"/>
</dbReference>
<evidence type="ECO:0000256" key="17">
    <source>
        <dbReference type="PIRSR" id="PIRSR000350-3"/>
    </source>
</evidence>
<organism evidence="21 22">
    <name type="scientific">Acinetobacter johnsonii</name>
    <dbReference type="NCBI Taxonomy" id="40214"/>
    <lineage>
        <taxon>Bacteria</taxon>
        <taxon>Pseudomonadati</taxon>
        <taxon>Pseudomonadota</taxon>
        <taxon>Gammaproteobacteria</taxon>
        <taxon>Moraxellales</taxon>
        <taxon>Moraxellaceae</taxon>
        <taxon>Acinetobacter</taxon>
    </lineage>
</organism>
<evidence type="ECO:0000256" key="7">
    <source>
        <dbReference type="ARBA" id="ARBA00022723"/>
    </source>
</evidence>
<dbReference type="PANTHER" id="PTHR43014:SF2">
    <property type="entry name" value="MERCURIC REDUCTASE"/>
    <property type="match status" value="1"/>
</dbReference>
<dbReference type="GO" id="GO:0003955">
    <property type="term" value="F:NAD(P)H dehydrogenase (quinone) activity"/>
    <property type="evidence" value="ECO:0007669"/>
    <property type="project" value="TreeGrafter"/>
</dbReference>
<geneLocation type="plasmid" evidence="21 22">
    <name>pAYTCM-1</name>
</geneLocation>
<dbReference type="FunFam" id="3.30.390.30:FF:000001">
    <property type="entry name" value="Dihydrolipoyl dehydrogenase"/>
    <property type="match status" value="1"/>
</dbReference>
<evidence type="ECO:0000256" key="12">
    <source>
        <dbReference type="ARBA" id="ARBA00023157"/>
    </source>
</evidence>
<dbReference type="GO" id="GO:0016152">
    <property type="term" value="F:mercury (II) reductase (NADP+) activity"/>
    <property type="evidence" value="ECO:0007669"/>
    <property type="project" value="UniProtKB-UniRule"/>
</dbReference>
<evidence type="ECO:0000256" key="11">
    <source>
        <dbReference type="ARBA" id="ARBA00023002"/>
    </source>
</evidence>
<dbReference type="PRINTS" id="PR00945">
    <property type="entry name" value="HGRDTASE"/>
</dbReference>
<comment type="subunit">
    <text evidence="2 16 19">Homodimer.</text>
</comment>
<dbReference type="InterPro" id="IPR023753">
    <property type="entry name" value="FAD/NAD-binding_dom"/>
</dbReference>
<keyword evidence="13" id="KW-0676">Redox-active center</keyword>
<dbReference type="SUPFAM" id="SSF55424">
    <property type="entry name" value="FAD/NAD-linked reductases, dimerisation (C-terminal) domain"/>
    <property type="match status" value="1"/>
</dbReference>
<evidence type="ECO:0000256" key="13">
    <source>
        <dbReference type="ARBA" id="ARBA00023284"/>
    </source>
</evidence>
<dbReference type="Gene3D" id="3.50.50.60">
    <property type="entry name" value="FAD/NAD(P)-binding domain"/>
    <property type="match status" value="2"/>
</dbReference>
<dbReference type="InterPro" id="IPR017969">
    <property type="entry name" value="Heavy-metal-associated_CS"/>
</dbReference>
<name>A0AAJ6II56_ACIJO</name>
<evidence type="ECO:0000256" key="5">
    <source>
        <dbReference type="ARBA" id="ARBA00022466"/>
    </source>
</evidence>
<dbReference type="InterPro" id="IPR036163">
    <property type="entry name" value="HMA_dom_sf"/>
</dbReference>
<dbReference type="GO" id="GO:0050661">
    <property type="term" value="F:NADP binding"/>
    <property type="evidence" value="ECO:0007669"/>
    <property type="project" value="InterPro"/>
</dbReference>
<dbReference type="GO" id="GO:0050660">
    <property type="term" value="F:flavin adenine dinucleotide binding"/>
    <property type="evidence" value="ECO:0007669"/>
    <property type="project" value="UniProtKB-UniRule"/>
</dbReference>
<dbReference type="EMBL" id="CP121777">
    <property type="protein sequence ID" value="WMG20012.1"/>
    <property type="molecule type" value="Genomic_DNA"/>
</dbReference>
<keyword evidence="11 16" id="KW-0560">Oxidoreductase</keyword>
<feature type="binding site" evidence="17">
    <location>
        <position position="386"/>
    </location>
    <ligand>
        <name>FAD</name>
        <dbReference type="ChEBI" id="CHEBI:57692"/>
    </ligand>
</feature>
<dbReference type="RefSeq" id="WP_058952602.1">
    <property type="nucleotide sequence ID" value="NZ_CP121777.1"/>
</dbReference>
<comment type="similarity">
    <text evidence="1 16 19">Belongs to the class-I pyridine nucleotide-disulfide oxidoreductase family.</text>
</comment>
<evidence type="ECO:0000256" key="4">
    <source>
        <dbReference type="ARBA" id="ARBA00014791"/>
    </source>
</evidence>
<dbReference type="PROSITE" id="PS01047">
    <property type="entry name" value="HMA_1"/>
    <property type="match status" value="1"/>
</dbReference>
<dbReference type="FunFam" id="3.30.70.100:FF:000001">
    <property type="entry name" value="ATPase copper transporting beta"/>
    <property type="match status" value="1"/>
</dbReference>
<dbReference type="Pfam" id="PF02852">
    <property type="entry name" value="Pyr_redox_dim"/>
    <property type="match status" value="1"/>
</dbReference>
<dbReference type="Pfam" id="PF00403">
    <property type="entry name" value="HMA"/>
    <property type="match status" value="1"/>
</dbReference>
<evidence type="ECO:0000256" key="2">
    <source>
        <dbReference type="ARBA" id="ARBA00011738"/>
    </source>
</evidence>
<protein>
    <recommendedName>
        <fullName evidence="4 16">Mercuric reductase</fullName>
        <ecNumber evidence="3 16">1.16.1.1</ecNumber>
    </recommendedName>
    <alternativeName>
        <fullName evidence="14 16">Hg(II) reductase</fullName>
    </alternativeName>
</protein>
<dbReference type="InterPro" id="IPR036188">
    <property type="entry name" value="FAD/NAD-bd_sf"/>
</dbReference>
<keyword evidence="17" id="KW-0547">Nucleotide-binding</keyword>
<evidence type="ECO:0000259" key="20">
    <source>
        <dbReference type="PROSITE" id="PS50846"/>
    </source>
</evidence>
<gene>
    <name evidence="19 21" type="primary">merA</name>
    <name evidence="21" type="ORF">QBJ73_17820</name>
</gene>
<dbReference type="InterPro" id="IPR001100">
    <property type="entry name" value="Pyr_nuc-diS_OxRdtase"/>
</dbReference>
<evidence type="ECO:0000256" key="16">
    <source>
        <dbReference type="PIRNR" id="PIRNR000350"/>
    </source>
</evidence>
<dbReference type="InterPro" id="IPR021179">
    <property type="entry name" value="Mercury_reductase_MerA"/>
</dbReference>
<dbReference type="AlphaFoldDB" id="A0AAJ6II56"/>
<evidence type="ECO:0000256" key="6">
    <source>
        <dbReference type="ARBA" id="ARBA00022630"/>
    </source>
</evidence>
<dbReference type="PIRSF" id="PIRSF000350">
    <property type="entry name" value="Mercury_reductase_MerA"/>
    <property type="match status" value="1"/>
</dbReference>
<evidence type="ECO:0000256" key="8">
    <source>
        <dbReference type="ARBA" id="ARBA00022827"/>
    </source>
</evidence>
<feature type="binding site" evidence="17">
    <location>
        <begin position="260"/>
        <end position="267"/>
    </location>
    <ligand>
        <name>NAD(+)</name>
        <dbReference type="ChEBI" id="CHEBI:57540"/>
    </ligand>
</feature>
<dbReference type="InterPro" id="IPR004099">
    <property type="entry name" value="Pyr_nucl-diS_OxRdtase_dimer"/>
</dbReference>
<dbReference type="PROSITE" id="PS00076">
    <property type="entry name" value="PYRIDINE_REDOX_1"/>
    <property type="match status" value="1"/>
</dbReference>
<keyword evidence="21" id="KW-0614">Plasmid</keyword>
<evidence type="ECO:0000256" key="3">
    <source>
        <dbReference type="ARBA" id="ARBA00012661"/>
    </source>
</evidence>
<dbReference type="GO" id="GO:0050787">
    <property type="term" value="P:detoxification of mercury ion"/>
    <property type="evidence" value="ECO:0007669"/>
    <property type="project" value="InterPro"/>
</dbReference>
<evidence type="ECO:0000256" key="15">
    <source>
        <dbReference type="ARBA" id="ARBA00048984"/>
    </source>
</evidence>
<dbReference type="Pfam" id="PF07992">
    <property type="entry name" value="Pyr_redox_2"/>
    <property type="match status" value="1"/>
</dbReference>
<evidence type="ECO:0000313" key="21">
    <source>
        <dbReference type="EMBL" id="WMG20012.1"/>
    </source>
</evidence>
<comment type="catalytic activity">
    <reaction evidence="15 16 19">
        <text>Hg + NADP(+) + H(+) = Hg(2+) + NADPH</text>
        <dbReference type="Rhea" id="RHEA:23856"/>
        <dbReference type="ChEBI" id="CHEBI:15378"/>
        <dbReference type="ChEBI" id="CHEBI:16170"/>
        <dbReference type="ChEBI" id="CHEBI:16793"/>
        <dbReference type="ChEBI" id="CHEBI:57783"/>
        <dbReference type="ChEBI" id="CHEBI:58349"/>
        <dbReference type="EC" id="1.16.1.1"/>
    </reaction>
</comment>
<dbReference type="CDD" id="cd00371">
    <property type="entry name" value="HMA"/>
    <property type="match status" value="1"/>
</dbReference>
<dbReference type="SUPFAM" id="SSF55008">
    <property type="entry name" value="HMA, heavy metal-associated domain"/>
    <property type="match status" value="1"/>
</dbReference>
<dbReference type="Gene3D" id="3.30.70.100">
    <property type="match status" value="1"/>
</dbReference>
<evidence type="ECO:0000256" key="18">
    <source>
        <dbReference type="PIRSR" id="PIRSR000350-4"/>
    </source>
</evidence>
<reference evidence="21 22" key="1">
    <citation type="submission" date="2023-04" db="EMBL/GenBank/DDBJ databases">
        <title>Acinetobacter johnsonii isolate AYTCM encoding NDM-1, OXA-58 and PER-1.</title>
        <authorList>
            <person name="Tian C."/>
            <person name="Wang S."/>
            <person name="Fan X."/>
            <person name="Xia D."/>
        </authorList>
    </citation>
    <scope>NUCLEOTIDE SEQUENCE [LARGE SCALE GENOMIC DNA]</scope>
    <source>
        <strain evidence="21 22">AYTCM</strain>
        <plasmid evidence="21 22">pAYTCM-1</plasmid>
    </source>
</reference>
<comment type="function">
    <text evidence="16">Resistance to Hg(2+) in bacteria appears to be governed by a specialized system which includes mercuric reductase. MerA protein is responsible for volatilizing mercury as Hg(0).</text>
</comment>
<evidence type="ECO:0000256" key="19">
    <source>
        <dbReference type="RuleBase" id="RU361223"/>
    </source>
</evidence>
<keyword evidence="12" id="KW-1015">Disulfide bond</keyword>
<keyword evidence="5 16" id="KW-0475">Mercuric resistance</keyword>
<dbReference type="NCBIfam" id="NF010311">
    <property type="entry name" value="PRK13748.1"/>
    <property type="match status" value="1"/>
</dbReference>
<evidence type="ECO:0000256" key="14">
    <source>
        <dbReference type="ARBA" id="ARBA00031725"/>
    </source>
</evidence>
<accession>A0AAJ6II56</accession>
<dbReference type="PANTHER" id="PTHR43014">
    <property type="entry name" value="MERCURIC REDUCTASE"/>
    <property type="match status" value="1"/>
</dbReference>
<dbReference type="GO" id="GO:0016668">
    <property type="term" value="F:oxidoreductase activity, acting on a sulfur group of donors, NAD(P) as acceptor"/>
    <property type="evidence" value="ECO:0007669"/>
    <property type="project" value="UniProtKB-UniRule"/>
</dbReference>
<dbReference type="PROSITE" id="PS50846">
    <property type="entry name" value="HMA_2"/>
    <property type="match status" value="1"/>
</dbReference>
<evidence type="ECO:0000256" key="1">
    <source>
        <dbReference type="ARBA" id="ARBA00007532"/>
    </source>
</evidence>
<keyword evidence="7 16" id="KW-0479">Metal-binding</keyword>
<comment type="cofactor">
    <cofactor evidence="16 17 19">
        <name>FAD</name>
        <dbReference type="ChEBI" id="CHEBI:57692"/>
    </cofactor>
    <text evidence="16 17 19">Binds 1 FAD per subunit.</text>
</comment>
<dbReference type="InterPro" id="IPR016156">
    <property type="entry name" value="FAD/NAD-linked_Rdtase_dimer_sf"/>
</dbReference>
<proteinExistence type="inferred from homology"/>
<dbReference type="InterPro" id="IPR012999">
    <property type="entry name" value="Pyr_OxRdtase_I_AS"/>
</dbReference>
<sequence>MTHLKITGMTCDSCAAHVKEALEKVPGVQSAIVSYAKGAAQLALDPGTAPDALTAAVAGLGYKAMLADAPPADKGSGGERPLQVAVIGSGGAAMAAALKAVEQGAQVTLIERGTIGGTCVNVGCVPSKIMIRAAHIAHLRRESPFDGGMPPTPPTILRERLLAQQQARVEELRHAKYEGILDGNSAITVLHGEARFKDGHTLIVEAAEGDWHEVAFDRCLIATGASAAIPPLPGLAETPYWTSTEALVSETIPKRLAVIGASVVALELAQAFARLGSQVTILARRTLFASEDPAIGEAVTAAFRAEGIKVLEHTQASQVAHVDGEFVLTTGYGEIRADQLLVATGRAPNTRSLALEAAGVAANAQGAIVIDKGMRTSTPHIYAAGDCTDQPQFVYVAAAAGTRAAINMTGGDAALDLTAMPAVVFTDPQVATVGYSEAEAHHDGIETDSRTLTLDNVPRALANFDTRGFIKLVIEEGSGRLIGVQAVAPEAGELIQTAVLAIRNRMTVQELADQLFPYLTMVEGLKLAAQTFSKDVKQLSCCAG</sequence>
<dbReference type="EC" id="1.16.1.1" evidence="3 16"/>
<dbReference type="Gene3D" id="3.30.390.30">
    <property type="match status" value="1"/>
</dbReference>
<keyword evidence="10 16" id="KW-0476">Mercury</keyword>
<keyword evidence="17" id="KW-0520">NAD</keyword>
<feature type="binding site" evidence="17">
    <location>
        <position position="128"/>
    </location>
    <ligand>
        <name>FAD</name>
        <dbReference type="ChEBI" id="CHEBI:57692"/>
    </ligand>
</feature>
<dbReference type="InterPro" id="IPR006121">
    <property type="entry name" value="HMA_dom"/>
</dbReference>
<feature type="disulfide bond" description="Redox-active" evidence="18">
    <location>
        <begin position="119"/>
        <end position="124"/>
    </location>
</feature>
<dbReference type="GO" id="GO:0045340">
    <property type="term" value="F:mercury ion binding"/>
    <property type="evidence" value="ECO:0007669"/>
    <property type="project" value="InterPro"/>
</dbReference>
<evidence type="ECO:0000313" key="22">
    <source>
        <dbReference type="Proteomes" id="UP001244586"/>
    </source>
</evidence>
<keyword evidence="22" id="KW-1185">Reference proteome</keyword>